<dbReference type="EnsemblPlants" id="AET6Gv20162200.4">
    <property type="protein sequence ID" value="AET6Gv20162200.4"/>
    <property type="gene ID" value="AET6Gv20162200"/>
</dbReference>
<protein>
    <recommendedName>
        <fullName evidence="3">Reverse transcriptase zinc-binding domain-containing protein</fullName>
    </recommendedName>
</protein>
<reference evidence="1" key="3">
    <citation type="journal article" date="2017" name="Nature">
        <title>Genome sequence of the progenitor of the wheat D genome Aegilops tauschii.</title>
        <authorList>
            <person name="Luo M.C."/>
            <person name="Gu Y.Q."/>
            <person name="Puiu D."/>
            <person name="Wang H."/>
            <person name="Twardziok S.O."/>
            <person name="Deal K.R."/>
            <person name="Huo N."/>
            <person name="Zhu T."/>
            <person name="Wang L."/>
            <person name="Wang Y."/>
            <person name="McGuire P.E."/>
            <person name="Liu S."/>
            <person name="Long H."/>
            <person name="Ramasamy R.K."/>
            <person name="Rodriguez J.C."/>
            <person name="Van S.L."/>
            <person name="Yuan L."/>
            <person name="Wang Z."/>
            <person name="Xia Z."/>
            <person name="Xiao L."/>
            <person name="Anderson O.D."/>
            <person name="Ouyang S."/>
            <person name="Liang Y."/>
            <person name="Zimin A.V."/>
            <person name="Pertea G."/>
            <person name="Qi P."/>
            <person name="Bennetzen J.L."/>
            <person name="Dai X."/>
            <person name="Dawson M.W."/>
            <person name="Muller H.G."/>
            <person name="Kugler K."/>
            <person name="Rivarola-Duarte L."/>
            <person name="Spannagl M."/>
            <person name="Mayer K.F.X."/>
            <person name="Lu F.H."/>
            <person name="Bevan M.W."/>
            <person name="Leroy P."/>
            <person name="Li P."/>
            <person name="You F.M."/>
            <person name="Sun Q."/>
            <person name="Liu Z."/>
            <person name="Lyons E."/>
            <person name="Wicker T."/>
            <person name="Salzberg S.L."/>
            <person name="Devos K.M."/>
            <person name="Dvorak J."/>
        </authorList>
    </citation>
    <scope>NUCLEOTIDE SEQUENCE [LARGE SCALE GENOMIC DNA]</scope>
    <source>
        <strain evidence="1">cv. AL8/78</strain>
    </source>
</reference>
<accession>A0A453N009</accession>
<dbReference type="AlphaFoldDB" id="A0A453N009"/>
<reference evidence="1" key="4">
    <citation type="submission" date="2019-03" db="UniProtKB">
        <authorList>
            <consortium name="EnsemblPlants"/>
        </authorList>
    </citation>
    <scope>IDENTIFICATION</scope>
</reference>
<dbReference type="PANTHER" id="PTHR33116">
    <property type="entry name" value="REVERSE TRANSCRIPTASE ZINC-BINDING DOMAIN-CONTAINING PROTEIN-RELATED-RELATED"/>
    <property type="match status" value="1"/>
</dbReference>
<organism evidence="1 2">
    <name type="scientific">Aegilops tauschii subsp. strangulata</name>
    <name type="common">Goatgrass</name>
    <dbReference type="NCBI Taxonomy" id="200361"/>
    <lineage>
        <taxon>Eukaryota</taxon>
        <taxon>Viridiplantae</taxon>
        <taxon>Streptophyta</taxon>
        <taxon>Embryophyta</taxon>
        <taxon>Tracheophyta</taxon>
        <taxon>Spermatophyta</taxon>
        <taxon>Magnoliopsida</taxon>
        <taxon>Liliopsida</taxon>
        <taxon>Poales</taxon>
        <taxon>Poaceae</taxon>
        <taxon>BOP clade</taxon>
        <taxon>Pooideae</taxon>
        <taxon>Triticodae</taxon>
        <taxon>Triticeae</taxon>
        <taxon>Triticinae</taxon>
        <taxon>Aegilops</taxon>
    </lineage>
</organism>
<reference evidence="1" key="5">
    <citation type="journal article" date="2021" name="G3 (Bethesda)">
        <title>Aegilops tauschii genome assembly Aet v5.0 features greater sequence contiguity and improved annotation.</title>
        <authorList>
            <person name="Wang L."/>
            <person name="Zhu T."/>
            <person name="Rodriguez J.C."/>
            <person name="Deal K.R."/>
            <person name="Dubcovsky J."/>
            <person name="McGuire P.E."/>
            <person name="Lux T."/>
            <person name="Spannagl M."/>
            <person name="Mayer K.F.X."/>
            <person name="Baldrich P."/>
            <person name="Meyers B.C."/>
            <person name="Huo N."/>
            <person name="Gu Y.Q."/>
            <person name="Zhou H."/>
            <person name="Devos K.M."/>
            <person name="Bennetzen J.L."/>
            <person name="Unver T."/>
            <person name="Budak H."/>
            <person name="Gulick P.J."/>
            <person name="Galiba G."/>
            <person name="Kalapos B."/>
            <person name="Nelson D.R."/>
            <person name="Li P."/>
            <person name="You F.M."/>
            <person name="Luo M.C."/>
            <person name="Dvorak J."/>
        </authorList>
    </citation>
    <scope>NUCLEOTIDE SEQUENCE [LARGE SCALE GENOMIC DNA]</scope>
    <source>
        <strain evidence="1">cv. AL8/78</strain>
    </source>
</reference>
<reference evidence="2" key="2">
    <citation type="journal article" date="2017" name="Nat. Plants">
        <title>The Aegilops tauschii genome reveals multiple impacts of transposons.</title>
        <authorList>
            <person name="Zhao G."/>
            <person name="Zou C."/>
            <person name="Li K."/>
            <person name="Wang K."/>
            <person name="Li T."/>
            <person name="Gao L."/>
            <person name="Zhang X."/>
            <person name="Wang H."/>
            <person name="Yang Z."/>
            <person name="Liu X."/>
            <person name="Jiang W."/>
            <person name="Mao L."/>
            <person name="Kong X."/>
            <person name="Jiao Y."/>
            <person name="Jia J."/>
        </authorList>
    </citation>
    <scope>NUCLEOTIDE SEQUENCE [LARGE SCALE GENOMIC DNA]</scope>
    <source>
        <strain evidence="2">cv. AL8/78</strain>
    </source>
</reference>
<sequence>MLNSAGREVLIKADMQAIPTYSMSCFSLSKTTCKKMTPSMANFWWGGDGDNQRMHWRKWEEFAQPKKAGGMGFREIHLFNLAMLGKQGWRLLTNPSSLCARVLAGKYFHNMEFMNAKKKKNSSHVWQAILKGRAALHLGLIKRIRDGKSTNIWEDKWIPTIPRGKPKERRYNCLKCIRSSE</sequence>
<evidence type="ECO:0008006" key="3">
    <source>
        <dbReference type="Google" id="ProtNLM"/>
    </source>
</evidence>
<evidence type="ECO:0000313" key="1">
    <source>
        <dbReference type="EnsemblPlants" id="AET6Gv20162200.4"/>
    </source>
</evidence>
<dbReference type="Gramene" id="AET6Gv20162200.4">
    <property type="protein sequence ID" value="AET6Gv20162200.4"/>
    <property type="gene ID" value="AET6Gv20162200"/>
</dbReference>
<reference evidence="2" key="1">
    <citation type="journal article" date="2014" name="Science">
        <title>Ancient hybridizations among the ancestral genomes of bread wheat.</title>
        <authorList>
            <consortium name="International Wheat Genome Sequencing Consortium,"/>
            <person name="Marcussen T."/>
            <person name="Sandve S.R."/>
            <person name="Heier L."/>
            <person name="Spannagl M."/>
            <person name="Pfeifer M."/>
            <person name="Jakobsen K.S."/>
            <person name="Wulff B.B."/>
            <person name="Steuernagel B."/>
            <person name="Mayer K.F."/>
            <person name="Olsen O.A."/>
        </authorList>
    </citation>
    <scope>NUCLEOTIDE SEQUENCE [LARGE SCALE GENOMIC DNA]</scope>
    <source>
        <strain evidence="2">cv. AL8/78</strain>
    </source>
</reference>
<dbReference type="PANTHER" id="PTHR33116:SF86">
    <property type="entry name" value="REVERSE TRANSCRIPTASE DOMAIN-CONTAINING PROTEIN"/>
    <property type="match status" value="1"/>
</dbReference>
<proteinExistence type="predicted"/>
<keyword evidence="2" id="KW-1185">Reference proteome</keyword>
<evidence type="ECO:0000313" key="2">
    <source>
        <dbReference type="Proteomes" id="UP000015105"/>
    </source>
</evidence>
<dbReference type="Proteomes" id="UP000015105">
    <property type="component" value="Chromosome 6D"/>
</dbReference>
<name>A0A453N009_AEGTS</name>